<dbReference type="EMBL" id="VHSG01000029">
    <property type="protein sequence ID" value="TQV68131.1"/>
    <property type="molecule type" value="Genomic_DNA"/>
</dbReference>
<organism evidence="1 2">
    <name type="scientific">Exilibacterium tricleocarpae</name>
    <dbReference type="NCBI Taxonomy" id="2591008"/>
    <lineage>
        <taxon>Bacteria</taxon>
        <taxon>Pseudomonadati</taxon>
        <taxon>Pseudomonadota</taxon>
        <taxon>Gammaproteobacteria</taxon>
        <taxon>Cellvibrionales</taxon>
        <taxon>Cellvibrionaceae</taxon>
        <taxon>Exilibacterium</taxon>
    </lineage>
</organism>
<evidence type="ECO:0000313" key="1">
    <source>
        <dbReference type="EMBL" id="TQV68131.1"/>
    </source>
</evidence>
<dbReference type="Proteomes" id="UP000319732">
    <property type="component" value="Unassembled WGS sequence"/>
</dbReference>
<dbReference type="Pfam" id="PF11185">
    <property type="entry name" value="DUF2971"/>
    <property type="match status" value="1"/>
</dbReference>
<accession>A0A545ST40</accession>
<reference evidence="1 2" key="1">
    <citation type="submission" date="2019-06" db="EMBL/GenBank/DDBJ databases">
        <title>Whole genome sequence for Cellvibrionaceae sp. R142.</title>
        <authorList>
            <person name="Wang G."/>
        </authorList>
    </citation>
    <scope>NUCLEOTIDE SEQUENCE [LARGE SCALE GENOMIC DNA]</scope>
    <source>
        <strain evidence="1 2">R142</strain>
    </source>
</reference>
<name>A0A545ST40_9GAMM</name>
<dbReference type="OrthoDB" id="8550178at2"/>
<sequence>MIQSITQRLFADTPQDTLYHYTSFAGLLGIVGGGELRASDIRYMNDSAELRHTLDLMRSHITERMAAGTDNPGLLNRLLEWLSHRIVSGPMLFCASFRANGNLLSQWRGYAVHGKGVSLGFDPFHIRECVEAQAFQVAKCLYEPRRQNALIEQIVDAVEARPQPAHNDAAGGGRGARPCRDVFEDIEGDLLRIAAILKHPSFEEEQEWRLVSPVVASCENEPIHFREGASMLVPYYAFDLTRNGTRNLLLDHVYLGPTSNIDLSMNSLALYLTKRGVRPRRGIDYCQIPYRQR</sequence>
<gene>
    <name evidence="1" type="ORF">FKG94_23870</name>
</gene>
<protein>
    <submittedName>
        <fullName evidence="1">DUF2971 domain-containing protein</fullName>
    </submittedName>
</protein>
<comment type="caution">
    <text evidence="1">The sequence shown here is derived from an EMBL/GenBank/DDBJ whole genome shotgun (WGS) entry which is preliminary data.</text>
</comment>
<dbReference type="AlphaFoldDB" id="A0A545ST40"/>
<dbReference type="RefSeq" id="WP_142929472.1">
    <property type="nucleotide sequence ID" value="NZ_ML660107.1"/>
</dbReference>
<keyword evidence="2" id="KW-1185">Reference proteome</keyword>
<proteinExistence type="predicted"/>
<evidence type="ECO:0000313" key="2">
    <source>
        <dbReference type="Proteomes" id="UP000319732"/>
    </source>
</evidence>
<dbReference type="InterPro" id="IPR021352">
    <property type="entry name" value="DUF2971"/>
</dbReference>